<dbReference type="Pfam" id="PF00106">
    <property type="entry name" value="adh_short"/>
    <property type="match status" value="1"/>
</dbReference>
<accession>A0A7T7I0I1</accession>
<dbReference type="GO" id="GO:0016491">
    <property type="term" value="F:oxidoreductase activity"/>
    <property type="evidence" value="ECO:0007669"/>
    <property type="project" value="UniProtKB-KW"/>
</dbReference>
<dbReference type="EMBL" id="CP066831">
    <property type="protein sequence ID" value="QQM38623.1"/>
    <property type="molecule type" value="Genomic_DNA"/>
</dbReference>
<sequence length="291" mass="31200">MSQPSEPSRPNSPYRPSEEGKVLLVTGAGGGIGAAIAELAITRGHRVLLTDVDEEAVLARAGTLGERAAAQALDIRSPADWSRAFDAAQARFGVVDVLVNNAGITHTGLARDLRPQQHRDIVEINLLGTITGVCTALERMTAQGHGHIITVCSMTSFLPLPGYATYGATKHGLRAFHHSVAIEERDGPLDFTIVHPPSTRTGMLDQEMADPSAAIAFAEKSYAPEQIARVVVDAMTAKPVEVVFPPLAGRFQRIVGVFPRLMRRAIPIVEAKGRRQRERLRSAQGIPASGN</sequence>
<evidence type="ECO:0000313" key="5">
    <source>
        <dbReference type="Proteomes" id="UP000595636"/>
    </source>
</evidence>
<dbReference type="PRINTS" id="PR00081">
    <property type="entry name" value="GDHRDH"/>
</dbReference>
<dbReference type="CDD" id="cd05233">
    <property type="entry name" value="SDR_c"/>
    <property type="match status" value="1"/>
</dbReference>
<organism evidence="4 5">
    <name type="scientific">Streptomyces liliifuscus</name>
    <dbReference type="NCBI Taxonomy" id="2797636"/>
    <lineage>
        <taxon>Bacteria</taxon>
        <taxon>Bacillati</taxon>
        <taxon>Actinomycetota</taxon>
        <taxon>Actinomycetes</taxon>
        <taxon>Kitasatosporales</taxon>
        <taxon>Streptomycetaceae</taxon>
        <taxon>Streptomyces</taxon>
    </lineage>
</organism>
<dbReference type="AlphaFoldDB" id="A0A7T7I0I1"/>
<evidence type="ECO:0000256" key="1">
    <source>
        <dbReference type="ARBA" id="ARBA00006484"/>
    </source>
</evidence>
<dbReference type="InterPro" id="IPR002347">
    <property type="entry name" value="SDR_fam"/>
</dbReference>
<evidence type="ECO:0000256" key="2">
    <source>
        <dbReference type="ARBA" id="ARBA00023002"/>
    </source>
</evidence>
<dbReference type="GO" id="GO:0016020">
    <property type="term" value="C:membrane"/>
    <property type="evidence" value="ECO:0007669"/>
    <property type="project" value="TreeGrafter"/>
</dbReference>
<dbReference type="SUPFAM" id="SSF51735">
    <property type="entry name" value="NAD(P)-binding Rossmann-fold domains"/>
    <property type="match status" value="1"/>
</dbReference>
<evidence type="ECO:0000256" key="3">
    <source>
        <dbReference type="RuleBase" id="RU000363"/>
    </source>
</evidence>
<protein>
    <submittedName>
        <fullName evidence="4">SDR family NAD(P)-dependent oxidoreductase</fullName>
    </submittedName>
</protein>
<comment type="similarity">
    <text evidence="1 3">Belongs to the short-chain dehydrogenases/reductases (SDR) family.</text>
</comment>
<gene>
    <name evidence="4" type="ORF">JEQ17_03495</name>
</gene>
<reference evidence="4 5" key="1">
    <citation type="submission" date="2020-12" db="EMBL/GenBank/DDBJ databases">
        <title>A novel species.</title>
        <authorList>
            <person name="Li K."/>
        </authorList>
    </citation>
    <scope>NUCLEOTIDE SEQUENCE [LARGE SCALE GENOMIC DNA]</scope>
    <source>
        <strain evidence="4 5">ZYC-3</strain>
    </source>
</reference>
<dbReference type="InterPro" id="IPR020904">
    <property type="entry name" value="Sc_DH/Rdtase_CS"/>
</dbReference>
<dbReference type="KEGG" id="slf:JEQ17_03495"/>
<dbReference type="PANTHER" id="PTHR44196:SF1">
    <property type="entry name" value="DEHYDROGENASE_REDUCTASE SDR FAMILY MEMBER 7B"/>
    <property type="match status" value="1"/>
</dbReference>
<dbReference type="PANTHER" id="PTHR44196">
    <property type="entry name" value="DEHYDROGENASE/REDUCTASE SDR FAMILY MEMBER 7B"/>
    <property type="match status" value="1"/>
</dbReference>
<name>A0A7T7I0I1_9ACTN</name>
<keyword evidence="2" id="KW-0560">Oxidoreductase</keyword>
<dbReference type="Proteomes" id="UP000595636">
    <property type="component" value="Chromosome"/>
</dbReference>
<dbReference type="Gene3D" id="3.40.50.720">
    <property type="entry name" value="NAD(P)-binding Rossmann-like Domain"/>
    <property type="match status" value="1"/>
</dbReference>
<dbReference type="PRINTS" id="PR00080">
    <property type="entry name" value="SDRFAMILY"/>
</dbReference>
<evidence type="ECO:0000313" key="4">
    <source>
        <dbReference type="EMBL" id="QQM38623.1"/>
    </source>
</evidence>
<dbReference type="InterPro" id="IPR036291">
    <property type="entry name" value="NAD(P)-bd_dom_sf"/>
</dbReference>
<dbReference type="PROSITE" id="PS00061">
    <property type="entry name" value="ADH_SHORT"/>
    <property type="match status" value="1"/>
</dbReference>
<proteinExistence type="inferred from homology"/>
<keyword evidence="5" id="KW-1185">Reference proteome</keyword>